<gene>
    <name evidence="2" type="ORF">GA0061103_1767</name>
</gene>
<evidence type="ECO:0000313" key="2">
    <source>
        <dbReference type="EMBL" id="SCB12185.1"/>
    </source>
</evidence>
<keyword evidence="3" id="KW-1185">Reference proteome</keyword>
<keyword evidence="1" id="KW-1133">Transmembrane helix</keyword>
<name>A0A1C3U9W1_9HYPH</name>
<reference evidence="3" key="1">
    <citation type="submission" date="2016-08" db="EMBL/GenBank/DDBJ databases">
        <authorList>
            <person name="Varghese N."/>
            <person name="Submissions Spin"/>
        </authorList>
    </citation>
    <scope>NUCLEOTIDE SEQUENCE [LARGE SCALE GENOMIC DNA]</scope>
    <source>
        <strain evidence="3">HAMBI 2975</strain>
    </source>
</reference>
<keyword evidence="1" id="KW-0812">Transmembrane</keyword>
<organism evidence="2 3">
    <name type="scientific">Rhizobium multihospitium</name>
    <dbReference type="NCBI Taxonomy" id="410764"/>
    <lineage>
        <taxon>Bacteria</taxon>
        <taxon>Pseudomonadati</taxon>
        <taxon>Pseudomonadota</taxon>
        <taxon>Alphaproteobacteria</taxon>
        <taxon>Hyphomicrobiales</taxon>
        <taxon>Rhizobiaceae</taxon>
        <taxon>Rhizobium/Agrobacterium group</taxon>
        <taxon>Rhizobium</taxon>
    </lineage>
</organism>
<proteinExistence type="predicted"/>
<dbReference type="Proteomes" id="UP000199101">
    <property type="component" value="Unassembled WGS sequence"/>
</dbReference>
<dbReference type="AlphaFoldDB" id="A0A1C3U9W1"/>
<protein>
    <submittedName>
        <fullName evidence="2">Uncharacterized protein</fullName>
    </submittedName>
</protein>
<dbReference type="EMBL" id="FMAG01000001">
    <property type="protein sequence ID" value="SCB12185.1"/>
    <property type="molecule type" value="Genomic_DNA"/>
</dbReference>
<sequence length="49" mass="5377">MDTVLYLASLATRPSFAATKRVWSILQHFLAGLMVLFSLLVLLHALCGS</sequence>
<evidence type="ECO:0000313" key="3">
    <source>
        <dbReference type="Proteomes" id="UP000199101"/>
    </source>
</evidence>
<feature type="transmembrane region" description="Helical" evidence="1">
    <location>
        <begin position="27"/>
        <end position="47"/>
    </location>
</feature>
<accession>A0A1C3U9W1</accession>
<evidence type="ECO:0000256" key="1">
    <source>
        <dbReference type="SAM" id="Phobius"/>
    </source>
</evidence>
<keyword evidence="1" id="KW-0472">Membrane</keyword>